<feature type="transmembrane region" description="Helical" evidence="1">
    <location>
        <begin position="121"/>
        <end position="142"/>
    </location>
</feature>
<evidence type="ECO:0000256" key="1">
    <source>
        <dbReference type="SAM" id="Phobius"/>
    </source>
</evidence>
<feature type="transmembrane region" description="Helical" evidence="1">
    <location>
        <begin position="5"/>
        <end position="25"/>
    </location>
</feature>
<keyword evidence="1" id="KW-0472">Membrane</keyword>
<feature type="transmembrane region" description="Helical" evidence="1">
    <location>
        <begin position="57"/>
        <end position="77"/>
    </location>
</feature>
<accession>A0ABU0XLN3</accession>
<protein>
    <submittedName>
        <fullName evidence="2">Uncharacterized protein</fullName>
    </submittedName>
</protein>
<comment type="caution">
    <text evidence="2">The sequence shown here is derived from an EMBL/GenBank/DDBJ whole genome shotgun (WGS) entry which is preliminary data.</text>
</comment>
<keyword evidence="1" id="KW-0812">Transmembrane</keyword>
<proteinExistence type="predicted"/>
<dbReference type="Proteomes" id="UP001237592">
    <property type="component" value="Unassembled WGS sequence"/>
</dbReference>
<name>A0ABU0XLN3_9BURK</name>
<keyword evidence="1" id="KW-1133">Transmembrane helix</keyword>
<evidence type="ECO:0000313" key="3">
    <source>
        <dbReference type="Proteomes" id="UP001237592"/>
    </source>
</evidence>
<dbReference type="EMBL" id="JAVFKP010000001">
    <property type="protein sequence ID" value="MDQ4624425.1"/>
    <property type="molecule type" value="Genomic_DNA"/>
</dbReference>
<organism evidence="2 3">
    <name type="scientific">Janthinobacterium lividum</name>
    <dbReference type="NCBI Taxonomy" id="29581"/>
    <lineage>
        <taxon>Bacteria</taxon>
        <taxon>Pseudomonadati</taxon>
        <taxon>Pseudomonadota</taxon>
        <taxon>Betaproteobacteria</taxon>
        <taxon>Burkholderiales</taxon>
        <taxon>Oxalobacteraceae</taxon>
        <taxon>Janthinobacterium</taxon>
    </lineage>
</organism>
<sequence length="193" mass="22360">MQFHLFSGFFIFIGSYLPLALILAIQDIPWSWWSRPLCTVTLYSLGKCDYVPFENPWLAITFIFISLGSIFFVNYSFGKLNYPFNINVVQFKPIPNELINYTFPYVVSFMGISYAEPQKLIGFLVFLVWMFSITYKSGQILMNPLLLMFKWRLYEVSLVINGAPREVRALGRGVLSSGSFKSQTVQDFYIIKD</sequence>
<gene>
    <name evidence="2" type="ORF">RB624_00850</name>
</gene>
<reference evidence="2 3" key="1">
    <citation type="submission" date="2023-08" db="EMBL/GenBank/DDBJ databases">
        <title>Draft genome sequence of Janthinobacterium lividum.</title>
        <authorList>
            <person name="Chun B.H."/>
            <person name="Lee Y."/>
        </authorList>
    </citation>
    <scope>NUCLEOTIDE SEQUENCE [LARGE SCALE GENOMIC DNA]</scope>
    <source>
        <strain evidence="2 3">AMJK</strain>
    </source>
</reference>
<dbReference type="RefSeq" id="WP_307777973.1">
    <property type="nucleotide sequence ID" value="NZ_JAVFKP010000001.1"/>
</dbReference>
<keyword evidence="3" id="KW-1185">Reference proteome</keyword>
<evidence type="ECO:0000313" key="2">
    <source>
        <dbReference type="EMBL" id="MDQ4624425.1"/>
    </source>
</evidence>